<evidence type="ECO:0000313" key="4">
    <source>
        <dbReference type="Proteomes" id="UP000003973"/>
    </source>
</evidence>
<evidence type="ECO:0000313" key="3">
    <source>
        <dbReference type="EMBL" id="EEO27673.1"/>
    </source>
</evidence>
<keyword evidence="4" id="KW-1185">Reference proteome</keyword>
<dbReference type="CDD" id="cd07996">
    <property type="entry name" value="WGR_MMR_like"/>
    <property type="match status" value="1"/>
</dbReference>
<accession>C3X387</accession>
<dbReference type="SUPFAM" id="SSF142921">
    <property type="entry name" value="WGR domain-like"/>
    <property type="match status" value="1"/>
</dbReference>
<gene>
    <name evidence="3" type="ORF">OFAG_00826</name>
</gene>
<dbReference type="SUPFAM" id="SSF56399">
    <property type="entry name" value="ADP-ribosylation"/>
    <property type="match status" value="1"/>
</dbReference>
<dbReference type="Pfam" id="PF05406">
    <property type="entry name" value="WGR"/>
    <property type="match status" value="1"/>
</dbReference>
<dbReference type="InterPro" id="IPR049809">
    <property type="entry name" value="YehF/YfeS-like_WGR"/>
</dbReference>
<dbReference type="Gene3D" id="2.20.140.10">
    <property type="entry name" value="WGR domain"/>
    <property type="match status" value="1"/>
</dbReference>
<proteinExistence type="predicted"/>
<organism evidence="3 4">
    <name type="scientific">Oxalobacter paraformigenes</name>
    <dbReference type="NCBI Taxonomy" id="556268"/>
    <lineage>
        <taxon>Bacteria</taxon>
        <taxon>Pseudomonadati</taxon>
        <taxon>Pseudomonadota</taxon>
        <taxon>Betaproteobacteria</taxon>
        <taxon>Burkholderiales</taxon>
        <taxon>Oxalobacteraceae</taxon>
        <taxon>Oxalobacter</taxon>
    </lineage>
</organism>
<dbReference type="SMART" id="SM00773">
    <property type="entry name" value="WGR"/>
    <property type="match status" value="1"/>
</dbReference>
<dbReference type="HOGENOM" id="CLU_285883_0_0_4"/>
<comment type="caution">
    <text evidence="3">The sequence shown here is derived from an EMBL/GenBank/DDBJ whole genome shotgun (WGS) entry which is preliminary data.</text>
</comment>
<feature type="compositionally biased region" description="Basic and acidic residues" evidence="1">
    <location>
        <begin position="341"/>
        <end position="354"/>
    </location>
</feature>
<dbReference type="InterPro" id="IPR008893">
    <property type="entry name" value="WGR_domain"/>
</dbReference>
<evidence type="ECO:0000256" key="1">
    <source>
        <dbReference type="SAM" id="MobiDB-lite"/>
    </source>
</evidence>
<sequence length="1082" mass="118584">MPIYLLLKATTTKTITVPAYTRSDGTIVPAHQKTVHVDPDKDSHEVVSGKGTYSQKLAHKKLSKMPGWENLPHEHKLAHILSSATNLQKQASLKSSIAGFKKFIVAGKVPYNSQTSAFVSQPKDKMLGMMTELSDKVGEEKFNGLFASALRKLKKEELHKEGQNNENPKVEPEKPKKSEEDIQASQKISEVLKGQYGYYVKKAAESLSNDAKWQMSTPVNQLKVIIEKGKELQKDAANVHGFHQSILSAQLPTAEQYAAFDKLAPEKKEAAIAELTRGVGNEAEKLLGEAKQKYSGSPEEKTELSEVMESSGQAKPGNEVPVPAAVRVANQPDSPVENADDNEKQSPVKTELEFKDDKSNKFWSIEVDGEKIITSWGKIGTKGVQKEQSAHSAKDAMDTAKKLLNQKLKKGYKVTGKDELSNGMKEEANSVNVMDGKNDEVTSGKAAAEPENTGPQDGDTKQGAEGTLVFQNGRWHKTENHYAPKVVSIHEVIRQDEKDISGWKQVGAQEGSNEGGYFEDEAGQKWYCKFPSDENMAKSEVLAGKLYEACGIEVPALSLIKRNGKVGVASKFVSGLQKDKDKLSKLSGVAEGFAVDAWLGNWDVVGLGYDNLQCNGKKAIRVDVGGALEYRAQGKKKGNAFGLTVSEVDTLRDASVNPQAAHVFAGLTQDQIKESVKNVLKLSDNSIRSLCFAYGPGSKKEIGKLADKLIQRKKYLAVKYPEVANEFRPKTEIVIPGAPNFLEWHGKGKGLSSKAHLNQQNQELANQIHSLGKEGNLQALQDFKFQPISYDNGNATGDLSHIQNHKSQHVVKYWQDVVHAIENPIKVAPKGIVEVAVSTVGGIFGSLANLFRDTRKLVGHSHKLGRYAVLGKVVGGDLFQGWQPKKRSKSEVSMNTHEMYIQSKQSFAAMSQTHQQALMDYTGSAYTKMNNPATGVGTHGKTDYVIDCVDKAAVHIPAGTVLSRRFSFHENPSFNIQKLLESEGSVIKDFGIISASTKPNTWSGDIQLRIVCGEGVRGLYVGQDPKGNGSAISHFASESECILPYGSKFYVRKIHKNEVINDEYGTWGKHCKYLVEVVALPN</sequence>
<dbReference type="GO" id="GO:0005576">
    <property type="term" value="C:extracellular region"/>
    <property type="evidence" value="ECO:0007669"/>
    <property type="project" value="InterPro"/>
</dbReference>
<reference evidence="3" key="1">
    <citation type="submission" date="2011-10" db="EMBL/GenBank/DDBJ databases">
        <title>The Genome Sequence of Oxalobacter formigenes HOxBLS.</title>
        <authorList>
            <consortium name="The Broad Institute Genome Sequencing Platform"/>
            <person name="Earl A."/>
            <person name="Ward D."/>
            <person name="Feldgarden M."/>
            <person name="Gevers D."/>
            <person name="Allison M.J."/>
            <person name="Humphrey S."/>
            <person name="Young S.K."/>
            <person name="Zeng Q."/>
            <person name="Gargeya S."/>
            <person name="Fitzgerald M."/>
            <person name="Haas B."/>
            <person name="Abouelleil A."/>
            <person name="Alvarado L."/>
            <person name="Arachchi H.M."/>
            <person name="Berlin A."/>
            <person name="Brown A."/>
            <person name="Chapman S.B."/>
            <person name="Chen Z."/>
            <person name="Dunbar C."/>
            <person name="Freedman E."/>
            <person name="Gearin G."/>
            <person name="Goldberg J."/>
            <person name="Griggs A."/>
            <person name="Gujja S."/>
            <person name="Heiman D."/>
            <person name="Howarth C."/>
            <person name="Larson L."/>
            <person name="Lui A."/>
            <person name="MacDonald P.J.P."/>
            <person name="Montmayeur A."/>
            <person name="Murphy C."/>
            <person name="Neiman D."/>
            <person name="Pearson M."/>
            <person name="Priest M."/>
            <person name="Roberts A."/>
            <person name="Saif S."/>
            <person name="Shea T."/>
            <person name="Shenoy N."/>
            <person name="Sisk P."/>
            <person name="Stolte C."/>
            <person name="Sykes S."/>
            <person name="Wortman J."/>
            <person name="Nusbaum C."/>
            <person name="Birren B."/>
        </authorList>
    </citation>
    <scope>NUCLEOTIDE SEQUENCE [LARGE SCALE GENOMIC DNA]</scope>
    <source>
        <strain evidence="3">HOxBLS</strain>
    </source>
</reference>
<dbReference type="InterPro" id="IPR003540">
    <property type="entry name" value="ADP-ribosyltransferase"/>
</dbReference>
<dbReference type="InterPro" id="IPR036930">
    <property type="entry name" value="WGR_dom_sf"/>
</dbReference>
<dbReference type="RefSeq" id="WP_005876831.1">
    <property type="nucleotide sequence ID" value="NZ_CABMNL010000001.1"/>
</dbReference>
<protein>
    <recommendedName>
        <fullName evidence="2">WGR domain-containing protein</fullName>
    </recommendedName>
</protein>
<dbReference type="PROSITE" id="PS51977">
    <property type="entry name" value="WGR"/>
    <property type="match status" value="1"/>
</dbReference>
<feature type="region of interest" description="Disordered" evidence="1">
    <location>
        <begin position="157"/>
        <end position="182"/>
    </location>
</feature>
<dbReference type="Gene3D" id="3.90.176.10">
    <property type="entry name" value="Toxin ADP-ribosyltransferase, Chain A, domain 1"/>
    <property type="match status" value="1"/>
</dbReference>
<dbReference type="AlphaFoldDB" id="C3X387"/>
<feature type="region of interest" description="Disordered" evidence="1">
    <location>
        <begin position="435"/>
        <end position="464"/>
    </location>
</feature>
<evidence type="ECO:0000259" key="2">
    <source>
        <dbReference type="PROSITE" id="PS51977"/>
    </source>
</evidence>
<dbReference type="eggNOG" id="ENOG502Z7KN">
    <property type="taxonomic scope" value="Bacteria"/>
</dbReference>
<dbReference type="Pfam" id="PF03496">
    <property type="entry name" value="ADPrib_exo_Tox"/>
    <property type="match status" value="1"/>
</dbReference>
<feature type="compositionally biased region" description="Basic and acidic residues" evidence="1">
    <location>
        <begin position="289"/>
        <end position="304"/>
    </location>
</feature>
<feature type="region of interest" description="Disordered" evidence="1">
    <location>
        <begin position="289"/>
        <end position="354"/>
    </location>
</feature>
<feature type="compositionally biased region" description="Basic and acidic residues" evidence="1">
    <location>
        <begin position="157"/>
        <end position="180"/>
    </location>
</feature>
<name>C3X387_9BURK</name>
<dbReference type="Proteomes" id="UP000003973">
    <property type="component" value="Unassembled WGS sequence"/>
</dbReference>
<feature type="domain" description="WGR" evidence="2">
    <location>
        <begin position="345"/>
        <end position="425"/>
    </location>
</feature>
<dbReference type="EMBL" id="ACDP02000023">
    <property type="protein sequence ID" value="EEO27673.1"/>
    <property type="molecule type" value="Genomic_DNA"/>
</dbReference>